<dbReference type="EMBL" id="BAABBO010000018">
    <property type="protein sequence ID" value="GAA3973819.1"/>
    <property type="molecule type" value="Genomic_DNA"/>
</dbReference>
<name>A0ABP7PZ78_9GAMM</name>
<gene>
    <name evidence="2" type="ORF">GCM10022278_33640</name>
</gene>
<evidence type="ECO:0000313" key="3">
    <source>
        <dbReference type="Proteomes" id="UP001501337"/>
    </source>
</evidence>
<sequence>MLANNDGSAIYGLSASIFTSPKSYIEAVRQGLPGCTVKAAVDDFGDRDLFVRILNTTAPNLHRFYSKKSLGREASEELLDAFRLILEATSVWGSKSAAKQWLSSPVPALDGERPIDLFDTFEGRRWVTGVLRHIETGDFS</sequence>
<dbReference type="RefSeq" id="WP_344808554.1">
    <property type="nucleotide sequence ID" value="NZ_BAABBO010000018.1"/>
</dbReference>
<feature type="domain" description="Antitoxin Xre/MbcA/ParS-like toxin-binding" evidence="1">
    <location>
        <begin position="88"/>
        <end position="136"/>
    </location>
</feature>
<reference evidence="3" key="1">
    <citation type="journal article" date="2019" name="Int. J. Syst. Evol. Microbiol.">
        <title>The Global Catalogue of Microorganisms (GCM) 10K type strain sequencing project: providing services to taxonomists for standard genome sequencing and annotation.</title>
        <authorList>
            <consortium name="The Broad Institute Genomics Platform"/>
            <consortium name="The Broad Institute Genome Sequencing Center for Infectious Disease"/>
            <person name="Wu L."/>
            <person name="Ma J."/>
        </authorList>
    </citation>
    <scope>NUCLEOTIDE SEQUENCE [LARGE SCALE GENOMIC DNA]</scope>
    <source>
        <strain evidence="3">JCM 17555</strain>
    </source>
</reference>
<dbReference type="Pfam" id="PF09722">
    <property type="entry name" value="Xre_MbcA_ParS_C"/>
    <property type="match status" value="1"/>
</dbReference>
<dbReference type="InterPro" id="IPR024467">
    <property type="entry name" value="Xre/MbcA/ParS-like_toxin-bd"/>
</dbReference>
<comment type="caution">
    <text evidence="2">The sequence shown here is derived from an EMBL/GenBank/DDBJ whole genome shotgun (WGS) entry which is preliminary data.</text>
</comment>
<organism evidence="2 3">
    <name type="scientific">Allohahella marinimesophila</name>
    <dbReference type="NCBI Taxonomy" id="1054972"/>
    <lineage>
        <taxon>Bacteria</taxon>
        <taxon>Pseudomonadati</taxon>
        <taxon>Pseudomonadota</taxon>
        <taxon>Gammaproteobacteria</taxon>
        <taxon>Oceanospirillales</taxon>
        <taxon>Hahellaceae</taxon>
        <taxon>Allohahella</taxon>
    </lineage>
</organism>
<keyword evidence="3" id="KW-1185">Reference proteome</keyword>
<evidence type="ECO:0000259" key="1">
    <source>
        <dbReference type="Pfam" id="PF09722"/>
    </source>
</evidence>
<accession>A0ABP7PZ78</accession>
<dbReference type="Proteomes" id="UP001501337">
    <property type="component" value="Unassembled WGS sequence"/>
</dbReference>
<evidence type="ECO:0000313" key="2">
    <source>
        <dbReference type="EMBL" id="GAA3973819.1"/>
    </source>
</evidence>
<protein>
    <recommendedName>
        <fullName evidence="1">Antitoxin Xre/MbcA/ParS-like toxin-binding domain-containing protein</fullName>
    </recommendedName>
</protein>
<proteinExistence type="predicted"/>